<gene>
    <name evidence="1" type="ORF">EDD60_12740</name>
</gene>
<feature type="non-terminal residue" evidence="1">
    <location>
        <position position="1"/>
    </location>
</feature>
<dbReference type="Proteomes" id="UP000295515">
    <property type="component" value="Unassembled WGS sequence"/>
</dbReference>
<comment type="caution">
    <text evidence="1">The sequence shown here is derived from an EMBL/GenBank/DDBJ whole genome shotgun (WGS) entry which is preliminary data.</text>
</comment>
<accession>A0A4R3YI21</accession>
<sequence>TGFLENLSVEQYEKIFDLLIEKASLEKIYEAADCIKG</sequence>
<keyword evidence="2" id="KW-1185">Reference proteome</keyword>
<proteinExistence type="predicted"/>
<dbReference type="EMBL" id="SMCQ01000027">
    <property type="protein sequence ID" value="TCV92295.1"/>
    <property type="molecule type" value="Genomic_DNA"/>
</dbReference>
<evidence type="ECO:0000313" key="1">
    <source>
        <dbReference type="EMBL" id="TCV92295.1"/>
    </source>
</evidence>
<name>A0A4R3YI21_9FIRM</name>
<protein>
    <submittedName>
        <fullName evidence="1">Uncharacterized protein</fullName>
    </submittedName>
</protein>
<reference evidence="1 2" key="1">
    <citation type="submission" date="2019-03" db="EMBL/GenBank/DDBJ databases">
        <title>Genomic Encyclopedia of Type Strains, Phase IV (KMG-IV): sequencing the most valuable type-strain genomes for metagenomic binning, comparative biology and taxonomic classification.</title>
        <authorList>
            <person name="Goeker M."/>
        </authorList>
    </citation>
    <scope>NUCLEOTIDE SEQUENCE [LARGE SCALE GENOMIC DNA]</scope>
    <source>
        <strain evidence="1 2">DSM 29487</strain>
    </source>
</reference>
<organism evidence="1 2">
    <name type="scientific">Longibaculum muris</name>
    <dbReference type="NCBI Taxonomy" id="1796628"/>
    <lineage>
        <taxon>Bacteria</taxon>
        <taxon>Bacillati</taxon>
        <taxon>Bacillota</taxon>
        <taxon>Erysipelotrichia</taxon>
        <taxon>Erysipelotrichales</taxon>
        <taxon>Coprobacillaceae</taxon>
        <taxon>Longibaculum</taxon>
    </lineage>
</organism>
<evidence type="ECO:0000313" key="2">
    <source>
        <dbReference type="Proteomes" id="UP000295515"/>
    </source>
</evidence>
<dbReference type="AlphaFoldDB" id="A0A4R3YI21"/>